<comment type="similarity">
    <text evidence="3 15">Belongs to the cation transport ATPase (P-type) (TC 3.A.3) family. Type IB subfamily.</text>
</comment>
<keyword evidence="6 15" id="KW-0812">Transmembrane</keyword>
<dbReference type="InterPro" id="IPR008250">
    <property type="entry name" value="ATPase_P-typ_transduc_dom_A_sf"/>
</dbReference>
<evidence type="ECO:0000256" key="15">
    <source>
        <dbReference type="RuleBase" id="RU362081"/>
    </source>
</evidence>
<evidence type="ECO:0000313" key="17">
    <source>
        <dbReference type="EMBL" id="EFX42374.1"/>
    </source>
</evidence>
<dbReference type="InterPro" id="IPR023214">
    <property type="entry name" value="HAD_sf"/>
</dbReference>
<dbReference type="SUPFAM" id="SSF81653">
    <property type="entry name" value="Calcium ATPase, transduction domain A"/>
    <property type="match status" value="1"/>
</dbReference>
<evidence type="ECO:0000256" key="13">
    <source>
        <dbReference type="ARBA" id="ARBA00039097"/>
    </source>
</evidence>
<evidence type="ECO:0000256" key="12">
    <source>
        <dbReference type="ARBA" id="ARBA00023136"/>
    </source>
</evidence>
<keyword evidence="9 15" id="KW-0067">ATP-binding</keyword>
<protein>
    <recommendedName>
        <fullName evidence="13">P-type Zn(2+) transporter</fullName>
        <ecNumber evidence="13">7.2.2.12</ecNumber>
    </recommendedName>
</protein>
<reference evidence="17 18" key="1">
    <citation type="journal article" date="2011" name="Vet. Res.">
        <title>Genome sequence of Helicobacter suis supports its role in gastric pathology.</title>
        <authorList>
            <person name="Vermoote M."/>
            <person name="Vandekerckhove T.T."/>
            <person name="Flahou B."/>
            <person name="Pasmans F."/>
            <person name="Smet A."/>
            <person name="De Groote D."/>
            <person name="Van Criekinge W."/>
            <person name="Ducatelle R."/>
            <person name="Haesebrouck F."/>
        </authorList>
    </citation>
    <scope>NUCLEOTIDE SEQUENCE [LARGE SCALE GENOMIC DNA]</scope>
    <source>
        <strain evidence="17 18">HS5</strain>
    </source>
</reference>
<dbReference type="GO" id="GO:0015086">
    <property type="term" value="F:cadmium ion transmembrane transporter activity"/>
    <property type="evidence" value="ECO:0007669"/>
    <property type="project" value="TreeGrafter"/>
</dbReference>
<evidence type="ECO:0000256" key="3">
    <source>
        <dbReference type="ARBA" id="ARBA00006024"/>
    </source>
</evidence>
<dbReference type="SFLD" id="SFLDS00003">
    <property type="entry name" value="Haloacid_Dehalogenase"/>
    <property type="match status" value="1"/>
</dbReference>
<dbReference type="InterPro" id="IPR027256">
    <property type="entry name" value="P-typ_ATPase_IB"/>
</dbReference>
<dbReference type="Gene3D" id="3.40.50.1000">
    <property type="entry name" value="HAD superfamily/HAD-like"/>
    <property type="match status" value="1"/>
</dbReference>
<comment type="catalytic activity">
    <reaction evidence="14">
        <text>Zn(2+)(in) + ATP + H2O = Zn(2+)(out) + ADP + phosphate + H(+)</text>
        <dbReference type="Rhea" id="RHEA:20621"/>
        <dbReference type="ChEBI" id="CHEBI:15377"/>
        <dbReference type="ChEBI" id="CHEBI:15378"/>
        <dbReference type="ChEBI" id="CHEBI:29105"/>
        <dbReference type="ChEBI" id="CHEBI:30616"/>
        <dbReference type="ChEBI" id="CHEBI:43474"/>
        <dbReference type="ChEBI" id="CHEBI:456216"/>
        <dbReference type="EC" id="7.2.2.12"/>
    </reaction>
</comment>
<dbReference type="SUPFAM" id="SSF56784">
    <property type="entry name" value="HAD-like"/>
    <property type="match status" value="1"/>
</dbReference>
<dbReference type="InterPro" id="IPR036412">
    <property type="entry name" value="HAD-like_sf"/>
</dbReference>
<dbReference type="PROSITE" id="PS50846">
    <property type="entry name" value="HMA_2"/>
    <property type="match status" value="1"/>
</dbReference>
<dbReference type="SFLD" id="SFLDG00002">
    <property type="entry name" value="C1.7:_P-type_atpase_like"/>
    <property type="match status" value="1"/>
</dbReference>
<dbReference type="InterPro" id="IPR006121">
    <property type="entry name" value="HMA_dom"/>
</dbReference>
<dbReference type="AlphaFoldDB" id="E7G2M5"/>
<evidence type="ECO:0000256" key="1">
    <source>
        <dbReference type="ARBA" id="ARBA00004141"/>
    </source>
</evidence>
<dbReference type="InterPro" id="IPR001757">
    <property type="entry name" value="P_typ_ATPase"/>
</dbReference>
<evidence type="ECO:0000313" key="18">
    <source>
        <dbReference type="Proteomes" id="UP000054093"/>
    </source>
</evidence>
<evidence type="ECO:0000256" key="9">
    <source>
        <dbReference type="ARBA" id="ARBA00022840"/>
    </source>
</evidence>
<comment type="subcellular location">
    <subcellularLocation>
        <location evidence="2 15">Cell membrane</location>
    </subcellularLocation>
    <subcellularLocation>
        <location evidence="1">Membrane</location>
        <topology evidence="1">Multi-pass membrane protein</topology>
    </subcellularLocation>
</comment>
<evidence type="ECO:0000256" key="10">
    <source>
        <dbReference type="ARBA" id="ARBA00022967"/>
    </source>
</evidence>
<dbReference type="InterPro" id="IPR051014">
    <property type="entry name" value="Cation_Transport_ATPase_IB"/>
</dbReference>
<dbReference type="NCBIfam" id="TIGR01512">
    <property type="entry name" value="ATPase-IB2_Cd"/>
    <property type="match status" value="1"/>
</dbReference>
<comment type="caution">
    <text evidence="17">The sequence shown here is derived from an EMBL/GenBank/DDBJ whole genome shotgun (WGS) entry which is preliminary data.</text>
</comment>
<dbReference type="InterPro" id="IPR044492">
    <property type="entry name" value="P_typ_ATPase_HD_dom"/>
</dbReference>
<feature type="transmembrane region" description="Helical" evidence="15">
    <location>
        <begin position="644"/>
        <end position="663"/>
    </location>
</feature>
<dbReference type="NCBIfam" id="TIGR01494">
    <property type="entry name" value="ATPase_P-type"/>
    <property type="match status" value="1"/>
</dbReference>
<proteinExistence type="inferred from homology"/>
<dbReference type="InterPro" id="IPR023299">
    <property type="entry name" value="ATPase_P-typ_cyto_dom_N"/>
</dbReference>
<keyword evidence="4 15" id="KW-1003">Cell membrane</keyword>
<dbReference type="GO" id="GO:0005886">
    <property type="term" value="C:plasma membrane"/>
    <property type="evidence" value="ECO:0007669"/>
    <property type="project" value="UniProtKB-SubCell"/>
</dbReference>
<evidence type="ECO:0000256" key="6">
    <source>
        <dbReference type="ARBA" id="ARBA00022692"/>
    </source>
</evidence>
<keyword evidence="10" id="KW-1278">Translocase</keyword>
<evidence type="ECO:0000256" key="8">
    <source>
        <dbReference type="ARBA" id="ARBA00022741"/>
    </source>
</evidence>
<dbReference type="PANTHER" id="PTHR48085">
    <property type="entry name" value="CADMIUM/ZINC-TRANSPORTING ATPASE HMA2-RELATED"/>
    <property type="match status" value="1"/>
</dbReference>
<evidence type="ECO:0000256" key="14">
    <source>
        <dbReference type="ARBA" id="ARBA00047308"/>
    </source>
</evidence>
<dbReference type="Gene3D" id="2.70.150.10">
    <property type="entry name" value="Calcium-transporting ATPase, cytoplasmic transduction domain A"/>
    <property type="match status" value="1"/>
</dbReference>
<dbReference type="SFLD" id="SFLDF00027">
    <property type="entry name" value="p-type_atpase"/>
    <property type="match status" value="1"/>
</dbReference>
<dbReference type="Pfam" id="PF00122">
    <property type="entry name" value="E1-E2_ATPase"/>
    <property type="match status" value="1"/>
</dbReference>
<keyword evidence="11 15" id="KW-1133">Transmembrane helix</keyword>
<evidence type="ECO:0000256" key="2">
    <source>
        <dbReference type="ARBA" id="ARBA00004236"/>
    </source>
</evidence>
<dbReference type="Proteomes" id="UP000054093">
    <property type="component" value="Unassembled WGS sequence"/>
</dbReference>
<dbReference type="FunFam" id="2.70.150.10:FF:000002">
    <property type="entry name" value="Copper-transporting ATPase 1, putative"/>
    <property type="match status" value="1"/>
</dbReference>
<dbReference type="PRINTS" id="PR00941">
    <property type="entry name" value="CDATPASE"/>
</dbReference>
<dbReference type="GO" id="GO:0005524">
    <property type="term" value="F:ATP binding"/>
    <property type="evidence" value="ECO:0007669"/>
    <property type="project" value="UniProtKB-UniRule"/>
</dbReference>
<dbReference type="PANTHER" id="PTHR48085:SF5">
    <property type="entry name" value="CADMIUM_ZINC-TRANSPORTING ATPASE HMA4-RELATED"/>
    <property type="match status" value="1"/>
</dbReference>
<feature type="transmembrane region" description="Helical" evidence="15">
    <location>
        <begin position="350"/>
        <end position="371"/>
    </location>
</feature>
<evidence type="ECO:0000256" key="11">
    <source>
        <dbReference type="ARBA" id="ARBA00022989"/>
    </source>
</evidence>
<sequence>MLEKWLKLMEEGMQKYYFKGLDCPDCANKLEIELNKQSYIKAAQVSFNTGTLYLDTKDIQKALKLIEELEPEMILSNKQDHPSPDSLSIYPILSSIGLYLVAVIALHFTQVVFVRYLAFIILAGVYAFAGKDVFLGALRGVKNRRFFDENTLMLSATIAAFCVGAYEESVSVMVFYATGEFLQKLAINRSKRSLQSLLDVAPNFASLKQGETLEQVRPEDLKIGDVVVVKVGEKIPTDGVVLLGESMLDQKPLTGESLPVNVREKDKVLGGSINLKAVLEIEVSKAYTDSSIAKIVDMVSHAVSQKSHTEKLISVFARYYTPAVFCIALMIACIPPLLGHGSFDEWIYRGLVALMVSCPCALVISIPLGYFGGVGAASKCGILIKDVHTLETLNQVKNIAFDKTGTLSKGEFQVIRVVSEPPFTQEDVLRFASCAQILSTHPIALSIQKAYTSACKHQIEEYQEISGLGVQAKCHANLIIAGNDQILHKYNIPHTCCSLEGTIVHVASNGEYIGYIVLADTLKEDAKESLERLKKEGISNFCILSGDNESTTKNMAKILHCNYQAGLLPEQKVQAFKSFQQNNKGKSAFIGDGINDAPTLALADVGMGMGSASEISKESADIVITNNALNSVVQVFKIAKKTRYIVLENIIFALGVKAAFLILGVFGEATLWEAVFGDVGVTLIALANSMRTMWVK</sequence>
<dbReference type="GO" id="GO:0016887">
    <property type="term" value="F:ATP hydrolysis activity"/>
    <property type="evidence" value="ECO:0007669"/>
    <property type="project" value="InterPro"/>
</dbReference>
<dbReference type="Gene3D" id="3.40.1110.10">
    <property type="entry name" value="Calcium-transporting ATPase, cytoplasmic domain N"/>
    <property type="match status" value="1"/>
</dbReference>
<evidence type="ECO:0000256" key="7">
    <source>
        <dbReference type="ARBA" id="ARBA00022723"/>
    </source>
</evidence>
<dbReference type="InterPro" id="IPR036163">
    <property type="entry name" value="HMA_dom_sf"/>
</dbReference>
<dbReference type="EMBL" id="ADHO01000028">
    <property type="protein sequence ID" value="EFX42374.1"/>
    <property type="molecule type" value="Genomic_DNA"/>
</dbReference>
<dbReference type="GO" id="GO:0016463">
    <property type="term" value="F:P-type zinc transporter activity"/>
    <property type="evidence" value="ECO:0007669"/>
    <property type="project" value="UniProtKB-EC"/>
</dbReference>
<feature type="transmembrane region" description="Helical" evidence="15">
    <location>
        <begin position="319"/>
        <end position="338"/>
    </location>
</feature>
<feature type="transmembrane region" description="Helical" evidence="15">
    <location>
        <begin position="669"/>
        <end position="687"/>
    </location>
</feature>
<accession>E7G2M5</accession>
<dbReference type="InterPro" id="IPR059000">
    <property type="entry name" value="ATPase_P-type_domA"/>
</dbReference>
<dbReference type="PRINTS" id="PR00119">
    <property type="entry name" value="CATATPASE"/>
</dbReference>
<feature type="transmembrane region" description="Helical" evidence="15">
    <location>
        <begin position="114"/>
        <end position="138"/>
    </location>
</feature>
<dbReference type="Gene3D" id="3.30.70.100">
    <property type="match status" value="1"/>
</dbReference>
<dbReference type="SUPFAM" id="SSF81665">
    <property type="entry name" value="Calcium ATPase, transmembrane domain M"/>
    <property type="match status" value="1"/>
</dbReference>
<name>E7G2M5_9HELI</name>
<dbReference type="EC" id="7.2.2.12" evidence="13"/>
<dbReference type="SUPFAM" id="SSF55008">
    <property type="entry name" value="HMA, heavy metal-associated domain"/>
    <property type="match status" value="1"/>
</dbReference>
<evidence type="ECO:0000259" key="16">
    <source>
        <dbReference type="PROSITE" id="PS50846"/>
    </source>
</evidence>
<gene>
    <name evidence="17" type="primary">zntA</name>
    <name evidence="17" type="ORF">HSUHS5_0165</name>
</gene>
<keyword evidence="5" id="KW-0597">Phosphoprotein</keyword>
<feature type="domain" description="HMA" evidence="16">
    <location>
        <begin position="12"/>
        <end position="74"/>
    </location>
</feature>
<keyword evidence="8 15" id="KW-0547">Nucleotide-binding</keyword>
<dbReference type="NCBIfam" id="TIGR01525">
    <property type="entry name" value="ATPase-IB_hvy"/>
    <property type="match status" value="1"/>
</dbReference>
<keyword evidence="12 15" id="KW-0472">Membrane</keyword>
<dbReference type="Pfam" id="PF00702">
    <property type="entry name" value="Hydrolase"/>
    <property type="match status" value="1"/>
</dbReference>
<organism evidence="17 18">
    <name type="scientific">Helicobacter suis HS5</name>
    <dbReference type="NCBI Taxonomy" id="710394"/>
    <lineage>
        <taxon>Bacteria</taxon>
        <taxon>Pseudomonadati</taxon>
        <taxon>Campylobacterota</taxon>
        <taxon>Epsilonproteobacteria</taxon>
        <taxon>Campylobacterales</taxon>
        <taxon>Helicobacteraceae</taxon>
        <taxon>Helicobacter</taxon>
    </lineage>
</organism>
<dbReference type="PROSITE" id="PS01229">
    <property type="entry name" value="COF_2"/>
    <property type="match status" value="1"/>
</dbReference>
<keyword evidence="7 15" id="KW-0479">Metal-binding</keyword>
<evidence type="ECO:0000256" key="5">
    <source>
        <dbReference type="ARBA" id="ARBA00022553"/>
    </source>
</evidence>
<feature type="transmembrane region" description="Helical" evidence="15">
    <location>
        <begin position="87"/>
        <end position="108"/>
    </location>
</feature>
<dbReference type="InterPro" id="IPR023298">
    <property type="entry name" value="ATPase_P-typ_TM_dom_sf"/>
</dbReference>
<dbReference type="GO" id="GO:0046872">
    <property type="term" value="F:metal ion binding"/>
    <property type="evidence" value="ECO:0007669"/>
    <property type="project" value="UniProtKB-KW"/>
</dbReference>
<evidence type="ECO:0000256" key="4">
    <source>
        <dbReference type="ARBA" id="ARBA00022475"/>
    </source>
</evidence>